<keyword evidence="2" id="KW-1185">Reference proteome</keyword>
<dbReference type="InterPro" id="IPR010321">
    <property type="entry name" value="DUF922"/>
</dbReference>
<dbReference type="Pfam" id="PF06037">
    <property type="entry name" value="DUF922"/>
    <property type="match status" value="1"/>
</dbReference>
<protein>
    <submittedName>
        <fullName evidence="1">DUF922 domain-containing protein</fullName>
    </submittedName>
</protein>
<proteinExistence type="predicted"/>
<name>A0ABU3CB17_9FLAO</name>
<sequence length="180" mass="21554">MIRIFLFICLISSISCFSQKEKEKIKWEENQPLVWTDFKGKPNALSPFKANTNAGISFSYNYSERDGSTELNYVIESYFYPQLSWKKEIDNKEYLLAHEQLHFDIAELHARMFRKALSNYTIGKNLKKDLVALYKKYEQQQVTMQREFDAETNHSKIREAEMKWREFVKQELEEYQAYAD</sequence>
<evidence type="ECO:0000313" key="2">
    <source>
        <dbReference type="Proteomes" id="UP001262889"/>
    </source>
</evidence>
<gene>
    <name evidence="1" type="ORF">RM553_11900</name>
</gene>
<dbReference type="RefSeq" id="WP_311535155.1">
    <property type="nucleotide sequence ID" value="NZ_JAVRHQ010000013.1"/>
</dbReference>
<dbReference type="Proteomes" id="UP001262889">
    <property type="component" value="Unassembled WGS sequence"/>
</dbReference>
<dbReference type="EMBL" id="JAVRHQ010000013">
    <property type="protein sequence ID" value="MDT0643537.1"/>
    <property type="molecule type" value="Genomic_DNA"/>
</dbReference>
<reference evidence="1 2" key="1">
    <citation type="submission" date="2023-09" db="EMBL/GenBank/DDBJ databases">
        <authorList>
            <person name="Rey-Velasco X."/>
        </authorList>
    </citation>
    <scope>NUCLEOTIDE SEQUENCE [LARGE SCALE GENOMIC DNA]</scope>
    <source>
        <strain evidence="1 2">F363</strain>
    </source>
</reference>
<comment type="caution">
    <text evidence="1">The sequence shown here is derived from an EMBL/GenBank/DDBJ whole genome shotgun (WGS) entry which is preliminary data.</text>
</comment>
<organism evidence="1 2">
    <name type="scientific">Autumnicola tepida</name>
    <dbReference type="NCBI Taxonomy" id="3075595"/>
    <lineage>
        <taxon>Bacteria</taxon>
        <taxon>Pseudomonadati</taxon>
        <taxon>Bacteroidota</taxon>
        <taxon>Flavobacteriia</taxon>
        <taxon>Flavobacteriales</taxon>
        <taxon>Flavobacteriaceae</taxon>
        <taxon>Autumnicola</taxon>
    </lineage>
</organism>
<accession>A0ABU3CB17</accession>
<dbReference type="PROSITE" id="PS51257">
    <property type="entry name" value="PROKAR_LIPOPROTEIN"/>
    <property type="match status" value="1"/>
</dbReference>
<evidence type="ECO:0000313" key="1">
    <source>
        <dbReference type="EMBL" id="MDT0643537.1"/>
    </source>
</evidence>